<dbReference type="PANTHER" id="PTHR12418">
    <property type="entry name" value="ACYL-COENZYME A THIOESTERASE THEM4"/>
    <property type="match status" value="1"/>
</dbReference>
<evidence type="ECO:0008006" key="7">
    <source>
        <dbReference type="Google" id="ProtNLM"/>
    </source>
</evidence>
<proteinExistence type="predicted"/>
<dbReference type="InterPro" id="IPR052365">
    <property type="entry name" value="THEM4/THEM5_acyl-CoA_thioest"/>
</dbReference>
<evidence type="ECO:0000256" key="2">
    <source>
        <dbReference type="ARBA" id="ARBA00022801"/>
    </source>
</evidence>
<dbReference type="PANTHER" id="PTHR12418:SF19">
    <property type="entry name" value="ACYL-COENZYME A THIOESTERASE THEM4"/>
    <property type="match status" value="1"/>
</dbReference>
<protein>
    <recommendedName>
        <fullName evidence="7">Thioesterase superfamily protein</fullName>
    </recommendedName>
</protein>
<dbReference type="GO" id="GO:0016787">
    <property type="term" value="F:hydrolase activity"/>
    <property type="evidence" value="ECO:0007669"/>
    <property type="project" value="UniProtKB-KW"/>
</dbReference>
<keyword evidence="4" id="KW-0443">Lipid metabolism</keyword>
<reference evidence="5 6" key="1">
    <citation type="submission" date="2018-11" db="EMBL/GenBank/DDBJ databases">
        <title>Sequencing the genomes of 1000 actinobacteria strains.</title>
        <authorList>
            <person name="Klenk H.-P."/>
        </authorList>
    </citation>
    <scope>NUCLEOTIDE SEQUENCE [LARGE SCALE GENOMIC DNA]</scope>
    <source>
        <strain evidence="5 6">DSM 44254</strain>
    </source>
</reference>
<dbReference type="EMBL" id="RJKE01000001">
    <property type="protein sequence ID" value="ROO85426.1"/>
    <property type="molecule type" value="Genomic_DNA"/>
</dbReference>
<dbReference type="GO" id="GO:0006631">
    <property type="term" value="P:fatty acid metabolic process"/>
    <property type="evidence" value="ECO:0007669"/>
    <property type="project" value="UniProtKB-KW"/>
</dbReference>
<keyword evidence="3" id="KW-0276">Fatty acid metabolism</keyword>
<sequence length="203" mass="22191">MPHPSAPESWGVIWPADHGGPDFAPMIEALRVLNDRLIAADVPPTLAAEMRGQFERISAQLAAHRVPESLQVVGHLDAPGQGQTFVPVYAVDHCDATSLRGRVTFGRHYLGRASAVHGGAITLLFDALLGHLANSSGTRPPSRTAYLNTSFRAITPIETELHFELDYTREEGRKRFAHGRLLHDTTLCSEFEGLSVQLNPGQR</sequence>
<evidence type="ECO:0000256" key="1">
    <source>
        <dbReference type="ARBA" id="ARBA00022490"/>
    </source>
</evidence>
<organism evidence="5 6">
    <name type="scientific">Actinocorallia herbida</name>
    <dbReference type="NCBI Taxonomy" id="58109"/>
    <lineage>
        <taxon>Bacteria</taxon>
        <taxon>Bacillati</taxon>
        <taxon>Actinomycetota</taxon>
        <taxon>Actinomycetes</taxon>
        <taxon>Streptosporangiales</taxon>
        <taxon>Thermomonosporaceae</taxon>
        <taxon>Actinocorallia</taxon>
    </lineage>
</organism>
<gene>
    <name evidence="5" type="ORF">EDD29_2970</name>
</gene>
<dbReference type="InterPro" id="IPR029069">
    <property type="entry name" value="HotDog_dom_sf"/>
</dbReference>
<keyword evidence="6" id="KW-1185">Reference proteome</keyword>
<comment type="caution">
    <text evidence="5">The sequence shown here is derived from an EMBL/GenBank/DDBJ whole genome shotgun (WGS) entry which is preliminary data.</text>
</comment>
<dbReference type="Proteomes" id="UP000272400">
    <property type="component" value="Unassembled WGS sequence"/>
</dbReference>
<evidence type="ECO:0000313" key="5">
    <source>
        <dbReference type="EMBL" id="ROO85426.1"/>
    </source>
</evidence>
<dbReference type="AlphaFoldDB" id="A0A3N1CVX8"/>
<evidence type="ECO:0000256" key="4">
    <source>
        <dbReference type="ARBA" id="ARBA00023098"/>
    </source>
</evidence>
<evidence type="ECO:0000313" key="6">
    <source>
        <dbReference type="Proteomes" id="UP000272400"/>
    </source>
</evidence>
<dbReference type="SUPFAM" id="SSF54637">
    <property type="entry name" value="Thioesterase/thiol ester dehydrase-isomerase"/>
    <property type="match status" value="1"/>
</dbReference>
<accession>A0A3N1CVX8</accession>
<keyword evidence="1" id="KW-0963">Cytoplasm</keyword>
<keyword evidence="2" id="KW-0378">Hydrolase</keyword>
<name>A0A3N1CVX8_9ACTN</name>
<dbReference type="Gene3D" id="3.10.129.10">
    <property type="entry name" value="Hotdog Thioesterase"/>
    <property type="match status" value="1"/>
</dbReference>
<evidence type="ECO:0000256" key="3">
    <source>
        <dbReference type="ARBA" id="ARBA00022832"/>
    </source>
</evidence>